<accession>A0A9D1KS45</accession>
<reference evidence="7" key="1">
    <citation type="submission" date="2020-10" db="EMBL/GenBank/DDBJ databases">
        <authorList>
            <person name="Gilroy R."/>
        </authorList>
    </citation>
    <scope>NUCLEOTIDE SEQUENCE</scope>
    <source>
        <strain evidence="7">ChiBcec7-5410</strain>
    </source>
</reference>
<dbReference type="EMBL" id="DVLW01000078">
    <property type="protein sequence ID" value="HIT94106.1"/>
    <property type="molecule type" value="Genomic_DNA"/>
</dbReference>
<dbReference type="Gene3D" id="2.60.120.560">
    <property type="entry name" value="Exo-inulinase, domain 1"/>
    <property type="match status" value="1"/>
</dbReference>
<feature type="domain" description="Glycosyl hydrolase family 32 C-terminal" evidence="6">
    <location>
        <begin position="346"/>
        <end position="442"/>
    </location>
</feature>
<dbReference type="InterPro" id="IPR023296">
    <property type="entry name" value="Glyco_hydro_beta-prop_sf"/>
</dbReference>
<dbReference type="InterPro" id="IPR013320">
    <property type="entry name" value="ConA-like_dom_sf"/>
</dbReference>
<evidence type="ECO:0000256" key="4">
    <source>
        <dbReference type="RuleBase" id="RU362110"/>
    </source>
</evidence>
<dbReference type="Gene3D" id="2.115.10.20">
    <property type="entry name" value="Glycosyl hydrolase domain, family 43"/>
    <property type="match status" value="1"/>
</dbReference>
<dbReference type="GO" id="GO:0004575">
    <property type="term" value="F:sucrose alpha-glucosidase activity"/>
    <property type="evidence" value="ECO:0007669"/>
    <property type="project" value="TreeGrafter"/>
</dbReference>
<dbReference type="Proteomes" id="UP000824160">
    <property type="component" value="Unassembled WGS sequence"/>
</dbReference>
<evidence type="ECO:0000313" key="8">
    <source>
        <dbReference type="Proteomes" id="UP000824160"/>
    </source>
</evidence>
<dbReference type="PANTHER" id="PTHR42800">
    <property type="entry name" value="EXOINULINASE INUD (AFU_ORTHOLOGUE AFUA_5G00480)"/>
    <property type="match status" value="1"/>
</dbReference>
<reference evidence="7" key="2">
    <citation type="journal article" date="2021" name="PeerJ">
        <title>Extensive microbial diversity within the chicken gut microbiome revealed by metagenomics and culture.</title>
        <authorList>
            <person name="Gilroy R."/>
            <person name="Ravi A."/>
            <person name="Getino M."/>
            <person name="Pursley I."/>
            <person name="Horton D.L."/>
            <person name="Alikhan N.F."/>
            <person name="Baker D."/>
            <person name="Gharbi K."/>
            <person name="Hall N."/>
            <person name="Watson M."/>
            <person name="Adriaenssens E.M."/>
            <person name="Foster-Nyarko E."/>
            <person name="Jarju S."/>
            <person name="Secka A."/>
            <person name="Antonio M."/>
            <person name="Oren A."/>
            <person name="Chaudhuri R.R."/>
            <person name="La Ragione R."/>
            <person name="Hildebrand F."/>
            <person name="Pallen M.J."/>
        </authorList>
    </citation>
    <scope>NUCLEOTIDE SEQUENCE</scope>
    <source>
        <strain evidence="7">ChiBcec7-5410</strain>
    </source>
</reference>
<keyword evidence="2 4" id="KW-0378">Hydrolase</keyword>
<dbReference type="Pfam" id="PF08244">
    <property type="entry name" value="Glyco_hydro_32C"/>
    <property type="match status" value="1"/>
</dbReference>
<name>A0A9D1KS45_9FIRM</name>
<dbReference type="Pfam" id="PF00251">
    <property type="entry name" value="Glyco_hydro_32N"/>
    <property type="match status" value="1"/>
</dbReference>
<dbReference type="SMART" id="SM00640">
    <property type="entry name" value="Glyco_32"/>
    <property type="match status" value="1"/>
</dbReference>
<sequence length="456" mass="51345">MKTSHYRPEIHFTAKTGWINDPNGLVYENGNYHLFAQYYPGPVWGPMHWYHAVSKDLLHWEHLPVAMEPDELGYIYSGSAVIDAENSSGFGADGKPPMIAMFTHHWEEAGVPTNRHEQQSIAWSTDYVNFHKYEGNPVIPSDMPDFRDPKVFKNPKGGWSVVMSGGDRVMFYASDNLRDWHKTGEFGPEGNYSGGVWECPDLFPLTIDGEEKWVLLVSMGPFHDNHGSRTQYFIGNFDGEKFTCDMPFGKAEFIDEGFDNYAAVSYFGTDKRILIGWASNWVYAREIPTEDEDFRSCMTLAREFTLVKTPVGGLRLAQKPITGDVFGEGKESDTIPGELFRLTVRGEGAGSVTLKNSAGESFTFGVNDKNEMFIDRSNAGQKDFKEEFGTDWFSKYAVARLYEGGWEMDLIFDHCLTELYIDGGSRVLTNLVFPTAPYDKIETDGSAKVLVHTGNA</sequence>
<dbReference type="GO" id="GO:0005987">
    <property type="term" value="P:sucrose catabolic process"/>
    <property type="evidence" value="ECO:0007669"/>
    <property type="project" value="TreeGrafter"/>
</dbReference>
<evidence type="ECO:0000259" key="6">
    <source>
        <dbReference type="Pfam" id="PF08244"/>
    </source>
</evidence>
<protein>
    <submittedName>
        <fullName evidence="7">Glycoside hydrolase family 32 protein</fullName>
    </submittedName>
</protein>
<dbReference type="PANTHER" id="PTHR42800:SF1">
    <property type="entry name" value="EXOINULINASE INUD (AFU_ORTHOLOGUE AFUA_5G00480)"/>
    <property type="match status" value="1"/>
</dbReference>
<dbReference type="CDD" id="cd18622">
    <property type="entry name" value="GH32_Inu-like"/>
    <property type="match status" value="1"/>
</dbReference>
<comment type="similarity">
    <text evidence="1 4">Belongs to the glycosyl hydrolase 32 family.</text>
</comment>
<comment type="caution">
    <text evidence="7">The sequence shown here is derived from an EMBL/GenBank/DDBJ whole genome shotgun (WGS) entry which is preliminary data.</text>
</comment>
<evidence type="ECO:0000256" key="3">
    <source>
        <dbReference type="ARBA" id="ARBA00023295"/>
    </source>
</evidence>
<dbReference type="SUPFAM" id="SSF75005">
    <property type="entry name" value="Arabinanase/levansucrase/invertase"/>
    <property type="match status" value="1"/>
</dbReference>
<dbReference type="SUPFAM" id="SSF49899">
    <property type="entry name" value="Concanavalin A-like lectins/glucanases"/>
    <property type="match status" value="1"/>
</dbReference>
<evidence type="ECO:0000256" key="2">
    <source>
        <dbReference type="ARBA" id="ARBA00022801"/>
    </source>
</evidence>
<proteinExistence type="inferred from homology"/>
<evidence type="ECO:0000313" key="7">
    <source>
        <dbReference type="EMBL" id="HIT94106.1"/>
    </source>
</evidence>
<gene>
    <name evidence="7" type="ORF">IAC43_02865</name>
</gene>
<evidence type="ECO:0000256" key="1">
    <source>
        <dbReference type="ARBA" id="ARBA00009902"/>
    </source>
</evidence>
<evidence type="ECO:0000259" key="5">
    <source>
        <dbReference type="Pfam" id="PF00251"/>
    </source>
</evidence>
<dbReference type="InterPro" id="IPR013189">
    <property type="entry name" value="Glyco_hydro_32_C"/>
</dbReference>
<dbReference type="AlphaFoldDB" id="A0A9D1KS45"/>
<feature type="domain" description="Glycosyl hydrolase family 32 N-terminal" evidence="5">
    <location>
        <begin position="11"/>
        <end position="320"/>
    </location>
</feature>
<dbReference type="InterPro" id="IPR013148">
    <property type="entry name" value="Glyco_hydro_32_N"/>
</dbReference>
<dbReference type="GO" id="GO:0005737">
    <property type="term" value="C:cytoplasm"/>
    <property type="evidence" value="ECO:0007669"/>
    <property type="project" value="TreeGrafter"/>
</dbReference>
<dbReference type="InterPro" id="IPR001362">
    <property type="entry name" value="Glyco_hydro_32"/>
</dbReference>
<organism evidence="7 8">
    <name type="scientific">Candidatus Faecivivens stercoripullorum</name>
    <dbReference type="NCBI Taxonomy" id="2840805"/>
    <lineage>
        <taxon>Bacteria</taxon>
        <taxon>Bacillati</taxon>
        <taxon>Bacillota</taxon>
        <taxon>Clostridia</taxon>
        <taxon>Eubacteriales</taxon>
        <taxon>Oscillospiraceae</taxon>
        <taxon>Oscillospiraceae incertae sedis</taxon>
        <taxon>Candidatus Faecivivens</taxon>
    </lineage>
</organism>
<keyword evidence="3 4" id="KW-0326">Glycosidase</keyword>